<dbReference type="InterPro" id="IPR045865">
    <property type="entry name" value="ACT-like_dom_sf"/>
</dbReference>
<evidence type="ECO:0000256" key="11">
    <source>
        <dbReference type="RuleBase" id="RU362012"/>
    </source>
</evidence>
<evidence type="ECO:0000256" key="5">
    <source>
        <dbReference type="ARBA" id="ARBA00022605"/>
    </source>
</evidence>
<comment type="function">
    <text evidence="10 11">Catalyzes the anaerobic formation of alpha-ketobutyrate and ammonia from threonine in a two-step reaction. The first step involved a dehydration of threonine and a production of enamine intermediates (aminocrotonate), which tautomerizes to its imine form (iminobutyrate). Both intermediates are unstable and short-lived. The second step is the nonenzymatic hydrolysis of the enamine/imine intermediates to form 2-ketobutyrate and free ammonia. In the low water environment of the cell, the second step is accelerated by RidA.</text>
</comment>
<comment type="similarity">
    <text evidence="4 11">Belongs to the serine/threonine dehydratase family.</text>
</comment>
<dbReference type="RefSeq" id="WP_156609374.1">
    <property type="nucleotide sequence ID" value="NZ_WPCU01000005.1"/>
</dbReference>
<reference evidence="13 14" key="1">
    <citation type="submission" date="2019-12" db="EMBL/GenBank/DDBJ databases">
        <title>Auraticoccus cholistani sp. nov., an actinomycete isolated from soil of Cholistan desert.</title>
        <authorList>
            <person name="Cheema M.T."/>
        </authorList>
    </citation>
    <scope>NUCLEOTIDE SEQUENCE [LARGE SCALE GENOMIC DNA]</scope>
    <source>
        <strain evidence="13 14">F435</strain>
    </source>
</reference>
<comment type="cofactor">
    <cofactor evidence="2 11">
        <name>pyridoxal 5'-phosphate</name>
        <dbReference type="ChEBI" id="CHEBI:597326"/>
    </cofactor>
</comment>
<evidence type="ECO:0000313" key="13">
    <source>
        <dbReference type="EMBL" id="MVA75861.1"/>
    </source>
</evidence>
<keyword evidence="5 11" id="KW-0028">Amino-acid biosynthesis</keyword>
<dbReference type="GO" id="GO:0009097">
    <property type="term" value="P:isoleucine biosynthetic process"/>
    <property type="evidence" value="ECO:0007669"/>
    <property type="project" value="UniProtKB-UniRule"/>
</dbReference>
<evidence type="ECO:0000256" key="9">
    <source>
        <dbReference type="ARBA" id="ARBA00023304"/>
    </source>
</evidence>
<proteinExistence type="inferred from homology"/>
<gene>
    <name evidence="11 13" type="primary">ilvA</name>
    <name evidence="13" type="ORF">GC722_07465</name>
</gene>
<evidence type="ECO:0000256" key="3">
    <source>
        <dbReference type="ARBA" id="ARBA00004810"/>
    </source>
</evidence>
<dbReference type="CDD" id="cd01562">
    <property type="entry name" value="Thr-dehyd"/>
    <property type="match status" value="1"/>
</dbReference>
<evidence type="ECO:0000256" key="1">
    <source>
        <dbReference type="ARBA" id="ARBA00001274"/>
    </source>
</evidence>
<evidence type="ECO:0000256" key="4">
    <source>
        <dbReference type="ARBA" id="ARBA00010869"/>
    </source>
</evidence>
<dbReference type="InterPro" id="IPR001926">
    <property type="entry name" value="TrpB-like_PALP"/>
</dbReference>
<comment type="subunit">
    <text evidence="11">Homotetramer.</text>
</comment>
<evidence type="ECO:0000259" key="12">
    <source>
        <dbReference type="PROSITE" id="PS51672"/>
    </source>
</evidence>
<dbReference type="Pfam" id="PF00291">
    <property type="entry name" value="PALP"/>
    <property type="match status" value="1"/>
</dbReference>
<dbReference type="FunFam" id="3.40.50.1100:FF:000005">
    <property type="entry name" value="Threonine dehydratase catabolic"/>
    <property type="match status" value="1"/>
</dbReference>
<evidence type="ECO:0000256" key="8">
    <source>
        <dbReference type="ARBA" id="ARBA00023239"/>
    </source>
</evidence>
<keyword evidence="8 11" id="KW-0456">Lyase</keyword>
<dbReference type="InterPro" id="IPR001721">
    <property type="entry name" value="TD_ACT-like"/>
</dbReference>
<evidence type="ECO:0000256" key="10">
    <source>
        <dbReference type="ARBA" id="ARBA00025527"/>
    </source>
</evidence>
<organism evidence="13 14">
    <name type="scientific">Auraticoccus cholistanensis</name>
    <dbReference type="NCBI Taxonomy" id="2656650"/>
    <lineage>
        <taxon>Bacteria</taxon>
        <taxon>Bacillati</taxon>
        <taxon>Actinomycetota</taxon>
        <taxon>Actinomycetes</taxon>
        <taxon>Propionibacteriales</taxon>
        <taxon>Propionibacteriaceae</taxon>
        <taxon>Auraticoccus</taxon>
    </lineage>
</organism>
<sequence>MAQEQTTVTAVDVERAVARLAGAVATTPLQRSERLSRLTGLDVWFKREDLQHARSYKARGAYHLISRLSSEQRARGVVCASAGNHAQGVAHACAVLGVRARIYLPRTTPRQKRERVAAIGGDRVQVVIEGDYYDEAAAAAEADAARTGAVRVPPFDHPDVVAGQGTLAPELVQQLGGAPDAVVVPVGGAGLLAGMVAWLAERHPEVRVVGAEPAGAASLTAALASGGPVTLSGVDTFVDGASVARVGELTHALVAGRLHQVRVVPEGLVCTEMIDLYQEEGIIAEPAGALAGAALRTGPDLPPGSRVVCVLSGGNNDLSRYAEVVERSLVHEGRKHYFMVDFPQEAGALRRFLDEVLGPDDDITLFEYAKRSNREFGPALVGIELGRPEDIDDLLGRMERSPIRATHLPADAQLTRFLI</sequence>
<dbReference type="EC" id="4.3.1.19" evidence="11"/>
<dbReference type="SUPFAM" id="SSF53686">
    <property type="entry name" value="Tryptophan synthase beta subunit-like PLP-dependent enzymes"/>
    <property type="match status" value="1"/>
</dbReference>
<dbReference type="InterPro" id="IPR011820">
    <property type="entry name" value="IlvA"/>
</dbReference>
<dbReference type="AlphaFoldDB" id="A0A6A9UT49"/>
<dbReference type="EMBL" id="WPCU01000005">
    <property type="protein sequence ID" value="MVA75861.1"/>
    <property type="molecule type" value="Genomic_DNA"/>
</dbReference>
<dbReference type="InterPro" id="IPR038110">
    <property type="entry name" value="TD_ACT-like_sf"/>
</dbReference>
<keyword evidence="14" id="KW-1185">Reference proteome</keyword>
<dbReference type="Gene3D" id="3.40.1020.10">
    <property type="entry name" value="Biosynthetic Threonine Deaminase, Domain 3"/>
    <property type="match status" value="1"/>
</dbReference>
<dbReference type="PANTHER" id="PTHR48078:SF11">
    <property type="entry name" value="THREONINE DEHYDRATASE, MITOCHONDRIAL"/>
    <property type="match status" value="1"/>
</dbReference>
<dbReference type="GO" id="GO:0006565">
    <property type="term" value="P:L-serine catabolic process"/>
    <property type="evidence" value="ECO:0007669"/>
    <property type="project" value="TreeGrafter"/>
</dbReference>
<dbReference type="InterPro" id="IPR050147">
    <property type="entry name" value="Ser/Thr_Dehydratase"/>
</dbReference>
<feature type="domain" description="ACT-like" evidence="12">
    <location>
        <begin position="336"/>
        <end position="410"/>
    </location>
</feature>
<keyword evidence="6 11" id="KW-0412">Isoleucine biosynthesis</keyword>
<accession>A0A6A9UT49</accession>
<dbReference type="UniPathway" id="UPA00047">
    <property type="reaction ID" value="UER00054"/>
</dbReference>
<dbReference type="PANTHER" id="PTHR48078">
    <property type="entry name" value="THREONINE DEHYDRATASE, MITOCHONDRIAL-RELATED"/>
    <property type="match status" value="1"/>
</dbReference>
<comment type="caution">
    <text evidence="13">The sequence shown here is derived from an EMBL/GenBank/DDBJ whole genome shotgun (WGS) entry which is preliminary data.</text>
</comment>
<dbReference type="Pfam" id="PF00585">
    <property type="entry name" value="Thr_dehydrat_C"/>
    <property type="match status" value="1"/>
</dbReference>
<keyword evidence="7 11" id="KW-0663">Pyridoxal phosphate</keyword>
<comment type="catalytic activity">
    <reaction evidence="1 11">
        <text>L-threonine = 2-oxobutanoate + NH4(+)</text>
        <dbReference type="Rhea" id="RHEA:22108"/>
        <dbReference type="ChEBI" id="CHEBI:16763"/>
        <dbReference type="ChEBI" id="CHEBI:28938"/>
        <dbReference type="ChEBI" id="CHEBI:57926"/>
        <dbReference type="EC" id="4.3.1.19"/>
    </reaction>
</comment>
<keyword evidence="9 11" id="KW-0100">Branched-chain amino acid biosynthesis</keyword>
<evidence type="ECO:0000256" key="2">
    <source>
        <dbReference type="ARBA" id="ARBA00001933"/>
    </source>
</evidence>
<comment type="pathway">
    <text evidence="3 11">Amino-acid biosynthesis; L-isoleucine biosynthesis; 2-oxobutanoate from L-threonine: step 1/1.</text>
</comment>
<evidence type="ECO:0000256" key="6">
    <source>
        <dbReference type="ARBA" id="ARBA00022624"/>
    </source>
</evidence>
<dbReference type="Proteomes" id="UP000435304">
    <property type="component" value="Unassembled WGS sequence"/>
</dbReference>
<dbReference type="GO" id="GO:0003941">
    <property type="term" value="F:L-serine ammonia-lyase activity"/>
    <property type="evidence" value="ECO:0007669"/>
    <property type="project" value="TreeGrafter"/>
</dbReference>
<name>A0A6A9UT49_9ACTN</name>
<dbReference type="SUPFAM" id="SSF55021">
    <property type="entry name" value="ACT-like"/>
    <property type="match status" value="1"/>
</dbReference>
<evidence type="ECO:0000313" key="14">
    <source>
        <dbReference type="Proteomes" id="UP000435304"/>
    </source>
</evidence>
<evidence type="ECO:0000256" key="7">
    <source>
        <dbReference type="ARBA" id="ARBA00022898"/>
    </source>
</evidence>
<dbReference type="NCBIfam" id="TIGR02079">
    <property type="entry name" value="THD1"/>
    <property type="match status" value="1"/>
</dbReference>
<protein>
    <recommendedName>
        <fullName evidence="11">L-threonine dehydratase</fullName>
        <ecNumber evidence="11">4.3.1.19</ecNumber>
    </recommendedName>
    <alternativeName>
        <fullName evidence="11">Threonine deaminase</fullName>
    </alternativeName>
</protein>
<dbReference type="InterPro" id="IPR036052">
    <property type="entry name" value="TrpB-like_PALP_sf"/>
</dbReference>
<dbReference type="Gene3D" id="3.40.50.1100">
    <property type="match status" value="2"/>
</dbReference>
<dbReference type="GO" id="GO:0004794">
    <property type="term" value="F:threonine deaminase activity"/>
    <property type="evidence" value="ECO:0007669"/>
    <property type="project" value="UniProtKB-UniRule"/>
</dbReference>
<dbReference type="NCBIfam" id="NF006390">
    <property type="entry name" value="PRK08639.1"/>
    <property type="match status" value="1"/>
</dbReference>
<dbReference type="GO" id="GO:0006567">
    <property type="term" value="P:L-threonine catabolic process"/>
    <property type="evidence" value="ECO:0007669"/>
    <property type="project" value="TreeGrafter"/>
</dbReference>
<dbReference type="PROSITE" id="PS51672">
    <property type="entry name" value="ACT_LIKE"/>
    <property type="match status" value="1"/>
</dbReference>